<evidence type="ECO:0000313" key="2">
    <source>
        <dbReference type="Proteomes" id="UP000593842"/>
    </source>
</evidence>
<evidence type="ECO:0000313" key="1">
    <source>
        <dbReference type="EMBL" id="BCL57681.1"/>
    </source>
</evidence>
<dbReference type="Proteomes" id="UP000593842">
    <property type="component" value="Chromosome"/>
</dbReference>
<dbReference type="RefSeq" id="WP_118721777.1">
    <property type="nucleotide sequence ID" value="NZ_AP024085.1"/>
</dbReference>
<proteinExistence type="predicted"/>
<protein>
    <submittedName>
        <fullName evidence="1">Uncharacterized protein</fullName>
    </submittedName>
</protein>
<reference evidence="2" key="1">
    <citation type="submission" date="2020-09" db="EMBL/GenBank/DDBJ databases">
        <title>Complete genome sequencing of Faecalibacillus intestinalis strain 14EGH31.</title>
        <authorList>
            <person name="Sakamoto M."/>
            <person name="Murakami T."/>
            <person name="Mori H."/>
        </authorList>
    </citation>
    <scope>NUCLEOTIDE SEQUENCE [LARGE SCALE GENOMIC DNA]</scope>
    <source>
        <strain evidence="2">14EGH31</strain>
    </source>
</reference>
<accession>A0A7I8DYF4</accession>
<dbReference type="KEGG" id="fit:Fi14EGH31_13930"/>
<name>A0A7I8DYF4_9FIRM</name>
<dbReference type="EMBL" id="AP024085">
    <property type="protein sequence ID" value="BCL57681.1"/>
    <property type="molecule type" value="Genomic_DNA"/>
</dbReference>
<dbReference type="AlphaFoldDB" id="A0A7I8DYF4"/>
<organism evidence="1 2">
    <name type="scientific">Faecalibacillus intestinalis</name>
    <dbReference type="NCBI Taxonomy" id="1982626"/>
    <lineage>
        <taxon>Bacteria</taxon>
        <taxon>Bacillati</taxon>
        <taxon>Bacillota</taxon>
        <taxon>Erysipelotrichia</taxon>
        <taxon>Erysipelotrichales</taxon>
        <taxon>Coprobacillaceae</taxon>
        <taxon>Faecalibacillus</taxon>
    </lineage>
</organism>
<dbReference type="GeneID" id="70579832"/>
<gene>
    <name evidence="1" type="ORF">Fi14EGH31_13930</name>
</gene>
<sequence length="189" mass="20371">MAQTLRNTVVNRHENLHYVKFDGVSKPVLAGTGLTDWTQAVDPSTDDGQYINEKTSHSNMMAYTPSVSYSGELIPNNEFVRHIYEVGKKEVIGSMFDEYEIETWASVEGSTGCFAAHHRQYEIQPSNPGSGEGGGKIALEGTFAQKGASEHGQYNVATGEFTAGEYDYTTGKFTAASPQSGASSTPAGK</sequence>